<dbReference type="AlphaFoldDB" id="A0A850QSE0"/>
<evidence type="ECO:0000313" key="2">
    <source>
        <dbReference type="Proteomes" id="UP000533429"/>
    </source>
</evidence>
<evidence type="ECO:0000313" key="1">
    <source>
        <dbReference type="EMBL" id="NVO98824.1"/>
    </source>
</evidence>
<comment type="caution">
    <text evidence="1">The sequence shown here is derived from an EMBL/GenBank/DDBJ whole genome shotgun (WGS) entry which is preliminary data.</text>
</comment>
<reference evidence="1 2" key="1">
    <citation type="submission" date="2020-06" db="EMBL/GenBank/DDBJ databases">
        <title>Photobacterium damselae subsp. damselae comparative genomics.</title>
        <authorList>
            <person name="Osorio C.R."/>
        </authorList>
    </citation>
    <scope>NUCLEOTIDE SEQUENCE [LARGE SCALE GENOMIC DNA]</scope>
    <source>
        <strain evidence="1 2">TW250/03</strain>
    </source>
</reference>
<sequence>MKNAILKQVCFYKHKKTPPQTGVAAELLQITTFGYLRILNFRGVNIMFGVAVSENTTAQIQLFITERTWVSEITSIDRTVIPKMRNRRK</sequence>
<gene>
    <name evidence="1" type="ORF">HWA77_01220</name>
</gene>
<dbReference type="Proteomes" id="UP000533429">
    <property type="component" value="Unassembled WGS sequence"/>
</dbReference>
<organism evidence="1 2">
    <name type="scientific">Photobacterium damselae subsp. damselae</name>
    <name type="common">Listonella damsela</name>
    <dbReference type="NCBI Taxonomy" id="85581"/>
    <lineage>
        <taxon>Bacteria</taxon>
        <taxon>Pseudomonadati</taxon>
        <taxon>Pseudomonadota</taxon>
        <taxon>Gammaproteobacteria</taxon>
        <taxon>Vibrionales</taxon>
        <taxon>Vibrionaceae</taxon>
        <taxon>Photobacterium</taxon>
    </lineage>
</organism>
<proteinExistence type="predicted"/>
<name>A0A850QSE0_PHODD</name>
<protein>
    <submittedName>
        <fullName evidence="1">Uncharacterized protein</fullName>
    </submittedName>
</protein>
<accession>A0A850QSE0</accession>
<dbReference type="EMBL" id="JABXOR010000075">
    <property type="protein sequence ID" value="NVO98824.1"/>
    <property type="molecule type" value="Genomic_DNA"/>
</dbReference>